<dbReference type="SMART" id="SM01095">
    <property type="entry name" value="Cpl-7"/>
    <property type="match status" value="2"/>
</dbReference>
<dbReference type="PANTHER" id="PTHR30417:SF1">
    <property type="entry name" value="N-ACETYLMURAMOYL-L-ALANINE AMIDASE AMID"/>
    <property type="match status" value="1"/>
</dbReference>
<feature type="domain" description="Cpl-7 lysozyme C-terminal" evidence="6">
    <location>
        <begin position="242"/>
        <end position="280"/>
    </location>
</feature>
<feature type="domain" description="Cpl-7 lysozyme C-terminal" evidence="6">
    <location>
        <begin position="191"/>
        <end position="229"/>
    </location>
</feature>
<dbReference type="Pfam" id="PF01510">
    <property type="entry name" value="Amidase_2"/>
    <property type="match status" value="1"/>
</dbReference>
<evidence type="ECO:0000256" key="1">
    <source>
        <dbReference type="ARBA" id="ARBA00001561"/>
    </source>
</evidence>
<reference evidence="7 8" key="1">
    <citation type="submission" date="2023-07" db="EMBL/GenBank/DDBJ databases">
        <title>Sequencing the genomes of 1000 actinobacteria strains.</title>
        <authorList>
            <person name="Klenk H.-P."/>
        </authorList>
    </citation>
    <scope>NUCLEOTIDE SEQUENCE [LARGE SCALE GENOMIC DNA]</scope>
    <source>
        <strain evidence="7 8">DSM 15539</strain>
    </source>
</reference>
<dbReference type="InterPro" id="IPR036505">
    <property type="entry name" value="Amidase/PGRP_sf"/>
</dbReference>
<dbReference type="EMBL" id="JAVDUJ010000001">
    <property type="protein sequence ID" value="MDR6939468.1"/>
    <property type="molecule type" value="Genomic_DNA"/>
</dbReference>
<keyword evidence="4" id="KW-0961">Cell wall biogenesis/degradation</keyword>
<keyword evidence="3" id="KW-0378">Hydrolase</keyword>
<organism evidence="7 8">
    <name type="scientific">Arcanobacterium hippocoleae</name>
    <dbReference type="NCBI Taxonomy" id="149017"/>
    <lineage>
        <taxon>Bacteria</taxon>
        <taxon>Bacillati</taxon>
        <taxon>Actinomycetota</taxon>
        <taxon>Actinomycetes</taxon>
        <taxon>Actinomycetales</taxon>
        <taxon>Actinomycetaceae</taxon>
        <taxon>Arcanobacterium</taxon>
    </lineage>
</organism>
<comment type="catalytic activity">
    <reaction evidence="1">
        <text>Hydrolyzes the link between N-acetylmuramoyl residues and L-amino acid residues in certain cell-wall glycopeptides.</text>
        <dbReference type="EC" id="3.5.1.28"/>
    </reaction>
</comment>
<gene>
    <name evidence="7" type="ORF">J2S36_001011</name>
</gene>
<accession>A0ABU1T2A9</accession>
<dbReference type="InterPro" id="IPR051206">
    <property type="entry name" value="NAMLAA_amidase_2"/>
</dbReference>
<dbReference type="Gene3D" id="3.40.80.10">
    <property type="entry name" value="Peptidoglycan recognition protein-like"/>
    <property type="match status" value="1"/>
</dbReference>
<dbReference type="Pfam" id="PF08230">
    <property type="entry name" value="CW_7"/>
    <property type="match status" value="2"/>
</dbReference>
<dbReference type="RefSeq" id="WP_309956151.1">
    <property type="nucleotide sequence ID" value="NZ_JAVDUJ010000001.1"/>
</dbReference>
<keyword evidence="8" id="KW-1185">Reference proteome</keyword>
<dbReference type="CDD" id="cd06583">
    <property type="entry name" value="PGRP"/>
    <property type="match status" value="1"/>
</dbReference>
<comment type="caution">
    <text evidence="7">The sequence shown here is derived from an EMBL/GenBank/DDBJ whole genome shotgun (WGS) entry which is preliminary data.</text>
</comment>
<dbReference type="EC" id="3.5.1.28" evidence="2"/>
<dbReference type="InterPro" id="IPR002502">
    <property type="entry name" value="Amidase_domain"/>
</dbReference>
<dbReference type="PANTHER" id="PTHR30417">
    <property type="entry name" value="N-ACETYLMURAMOYL-L-ALANINE AMIDASE AMID"/>
    <property type="match status" value="1"/>
</dbReference>
<evidence type="ECO:0000256" key="4">
    <source>
        <dbReference type="ARBA" id="ARBA00023316"/>
    </source>
</evidence>
<proteinExistence type="predicted"/>
<dbReference type="Proteomes" id="UP001266099">
    <property type="component" value="Unassembled WGS sequence"/>
</dbReference>
<protein>
    <recommendedName>
        <fullName evidence="2">N-acetylmuramoyl-L-alanine amidase</fullName>
        <ecNumber evidence="2">3.5.1.28</ecNumber>
    </recommendedName>
</protein>
<evidence type="ECO:0000256" key="3">
    <source>
        <dbReference type="ARBA" id="ARBA00022801"/>
    </source>
</evidence>
<dbReference type="InterPro" id="IPR013168">
    <property type="entry name" value="Cpl_7_lyso_C"/>
</dbReference>
<evidence type="ECO:0000313" key="7">
    <source>
        <dbReference type="EMBL" id="MDR6939468.1"/>
    </source>
</evidence>
<evidence type="ECO:0000259" key="6">
    <source>
        <dbReference type="SMART" id="SM01095"/>
    </source>
</evidence>
<evidence type="ECO:0000256" key="2">
    <source>
        <dbReference type="ARBA" id="ARBA00011901"/>
    </source>
</evidence>
<sequence>MKNWNTLEADIDLIMNKHYTPGRNGRRIDKVIIHHNAGNLTIKGCYDVWQTRPASAHYQVQTDGRIGQLVWDRDTAWHAGNWDANTTSISIEHADVSSDPWSVSEACLDNGAHLVAAICKFYGLGRPVWGKNVFGHKDFSATSCPASLAGSQHATYMARAQYWYDQMTGNTPAPAPAPAPNPAPAPVAPNIDALADAVIRGEYGNGEERKRRLGANYTAVQQRVNEKLAGRAPAANPAGPNIDALADAVIRGDYGNGEERKRRLGNLYNAVQARVNAKLGY</sequence>
<name>A0ABU1T2A9_9ACTO</name>
<evidence type="ECO:0000313" key="8">
    <source>
        <dbReference type="Proteomes" id="UP001266099"/>
    </source>
</evidence>
<evidence type="ECO:0000259" key="5">
    <source>
        <dbReference type="SMART" id="SM00644"/>
    </source>
</evidence>
<feature type="domain" description="N-acetylmuramoyl-L-alanine amidase" evidence="5">
    <location>
        <begin position="16"/>
        <end position="146"/>
    </location>
</feature>
<dbReference type="SUPFAM" id="SSF55846">
    <property type="entry name" value="N-acetylmuramoyl-L-alanine amidase-like"/>
    <property type="match status" value="1"/>
</dbReference>
<dbReference type="SMART" id="SM00644">
    <property type="entry name" value="Ami_2"/>
    <property type="match status" value="1"/>
</dbReference>